<dbReference type="Proteomes" id="UP000000702">
    <property type="component" value="Unassembled WGS sequence"/>
</dbReference>
<dbReference type="EMBL" id="CAEQ01000894">
    <property type="protein sequence ID" value="CCD12824.1"/>
    <property type="molecule type" value="Genomic_DNA"/>
</dbReference>
<name>F9W6L7_TRYCI</name>
<comment type="caution">
    <text evidence="1">The sequence shown here is derived from an EMBL/GenBank/DDBJ whole genome shotgun (WGS) entry which is preliminary data.</text>
</comment>
<reference evidence="1 2" key="2">
    <citation type="journal article" date="2012" name="Proc. Natl. Acad. Sci. U.S.A.">
        <title>Antigenic diversity is generated by distinct evolutionary mechanisms in African trypanosome species.</title>
        <authorList>
            <person name="Jackson A.P."/>
            <person name="Berry A."/>
            <person name="Aslett M."/>
            <person name="Allison H.C."/>
            <person name="Burton P."/>
            <person name="Vavrova-Anderson J."/>
            <person name="Brown R."/>
            <person name="Browne H."/>
            <person name="Corton N."/>
            <person name="Hauser H."/>
            <person name="Gamble J."/>
            <person name="Gilderthorp R."/>
            <person name="Marcello L."/>
            <person name="McQuillan J."/>
            <person name="Otto T.D."/>
            <person name="Quail M.A."/>
            <person name="Sanders M.J."/>
            <person name="van Tonder A."/>
            <person name="Ginger M.L."/>
            <person name="Field M.C."/>
            <person name="Barry J.D."/>
            <person name="Hertz-Fowler C."/>
            <person name="Berriman M."/>
        </authorList>
    </citation>
    <scope>NUCLEOTIDE SEQUENCE [LARGE SCALE GENOMIC DNA]</scope>
    <source>
        <strain evidence="1 2">IL3000</strain>
    </source>
</reference>
<evidence type="ECO:0000313" key="2">
    <source>
        <dbReference type="Proteomes" id="UP000000702"/>
    </source>
</evidence>
<protein>
    <submittedName>
        <fullName evidence="1">WGS project CAEQ00000000 data, annotated contig 148</fullName>
    </submittedName>
</protein>
<accession>F9W6L7</accession>
<evidence type="ECO:0000313" key="1">
    <source>
        <dbReference type="EMBL" id="CCD12824.1"/>
    </source>
</evidence>
<dbReference type="AlphaFoldDB" id="F9W6L7"/>
<proteinExistence type="predicted"/>
<keyword evidence="2" id="KW-1185">Reference proteome</keyword>
<gene>
    <name evidence="1" type="ORF">TCIL3000_0_03670</name>
</gene>
<dbReference type="VEuPathDB" id="TriTrypDB:TcIL3000_0_03670"/>
<sequence>MMQPLGEFLDNFLPLRILFDVVGWVFQENSEGHIGVAGSVGCPLFLSYKVNEASVFQEFACLPEDLFQLIVPSPSWLTPCVWSAGCLMCELVTFLVSPLHGYASACYGRPRLLADFSDGFIQYKSWSPGQQCTRCTKSPIAESYDAIAHKVPDVFDRIVM</sequence>
<reference evidence="2" key="1">
    <citation type="submission" date="2011-07" db="EMBL/GenBank/DDBJ databases">
        <title>Divergent evolution of antigenic variation in African trypanosomes.</title>
        <authorList>
            <person name="Jackson A.P."/>
            <person name="Berry A."/>
            <person name="Allison H.C."/>
            <person name="Burton P."/>
            <person name="Anderson J."/>
            <person name="Aslett M."/>
            <person name="Brown R."/>
            <person name="Corton N."/>
            <person name="Harris D."/>
            <person name="Hauser H."/>
            <person name="Gamble J."/>
            <person name="Gilderthorp R."/>
            <person name="McQuillan J."/>
            <person name="Quail M.A."/>
            <person name="Sanders M."/>
            <person name="Van Tonder A."/>
            <person name="Ginger M.L."/>
            <person name="Donelson J.E."/>
            <person name="Field M.C."/>
            <person name="Barry J.D."/>
            <person name="Berriman M."/>
            <person name="Hertz-Fowler C."/>
        </authorList>
    </citation>
    <scope>NUCLEOTIDE SEQUENCE [LARGE SCALE GENOMIC DNA]</scope>
    <source>
        <strain evidence="2">IL3000</strain>
    </source>
</reference>
<organism evidence="1 2">
    <name type="scientific">Trypanosoma congolense (strain IL3000)</name>
    <dbReference type="NCBI Taxonomy" id="1068625"/>
    <lineage>
        <taxon>Eukaryota</taxon>
        <taxon>Discoba</taxon>
        <taxon>Euglenozoa</taxon>
        <taxon>Kinetoplastea</taxon>
        <taxon>Metakinetoplastina</taxon>
        <taxon>Trypanosomatida</taxon>
        <taxon>Trypanosomatidae</taxon>
        <taxon>Trypanosoma</taxon>
        <taxon>Nannomonas</taxon>
    </lineage>
</organism>